<keyword evidence="1" id="KW-1133">Transmembrane helix</keyword>
<feature type="transmembrane region" description="Helical" evidence="1">
    <location>
        <begin position="46"/>
        <end position="71"/>
    </location>
</feature>
<sequence>MIRIEYDRLLAIFYSVGVLLVLKFPNDNELVGEKLFHSYGLPVDTYIYMNYKISNVWVTSCVLQGLSFLLFMKWMEKNHSNWLKRFHKMKSGCIGVIMCILPFTFNQLIQTLDKTWYYAGKTGLEAIEYKKEDSECKIEKRGEKREKNCVVTLKNYRNYAQALQLVLHQDTEQNIEGYHVPTPIYLQRHETKQFKFQIPVSLDENVVGNTIPNIELKLLHDKKTAHN</sequence>
<keyword evidence="1" id="KW-0472">Membrane</keyword>
<reference evidence="2 3" key="1">
    <citation type="submission" date="2016-08" db="EMBL/GenBank/DDBJ databases">
        <authorList>
            <person name="Loux V."/>
            <person name="Rue O."/>
        </authorList>
    </citation>
    <scope>NUCLEOTIDE SEQUENCE [LARGE SCALE GENOMIC DNA]</scope>
    <source>
        <strain evidence="2 3">AFSSA_08CEB44bac</strain>
    </source>
</reference>
<organism evidence="2 3">
    <name type="scientific">Bacillus cytotoxicus</name>
    <dbReference type="NCBI Taxonomy" id="580165"/>
    <lineage>
        <taxon>Bacteria</taxon>
        <taxon>Bacillati</taxon>
        <taxon>Bacillota</taxon>
        <taxon>Bacilli</taxon>
        <taxon>Bacillales</taxon>
        <taxon>Bacillaceae</taxon>
        <taxon>Bacillus</taxon>
        <taxon>Bacillus cereus group</taxon>
    </lineage>
</organism>
<evidence type="ECO:0000313" key="3">
    <source>
        <dbReference type="Proteomes" id="UP000242164"/>
    </source>
</evidence>
<feature type="transmembrane region" description="Helical" evidence="1">
    <location>
        <begin position="92"/>
        <end position="109"/>
    </location>
</feature>
<protein>
    <recommendedName>
        <fullName evidence="4">ABC transporter permease</fullName>
    </recommendedName>
</protein>
<evidence type="ECO:0008006" key="4">
    <source>
        <dbReference type="Google" id="ProtNLM"/>
    </source>
</evidence>
<proteinExistence type="predicted"/>
<keyword evidence="1" id="KW-0812">Transmembrane</keyword>
<dbReference type="Proteomes" id="UP000242164">
    <property type="component" value="Unassembled WGS sequence"/>
</dbReference>
<dbReference type="EMBL" id="FMIK01000014">
    <property type="protein sequence ID" value="SCL83652.1"/>
    <property type="molecule type" value="Genomic_DNA"/>
</dbReference>
<gene>
    <name evidence="2" type="ORF">BCB44BAC_00404</name>
</gene>
<evidence type="ECO:0000313" key="2">
    <source>
        <dbReference type="EMBL" id="SCL83652.1"/>
    </source>
</evidence>
<dbReference type="RefSeq" id="WP_011983469.1">
    <property type="nucleotide sequence ID" value="NZ_CP024101.1"/>
</dbReference>
<name>A0AAX2CCD3_9BACI</name>
<evidence type="ECO:0000256" key="1">
    <source>
        <dbReference type="SAM" id="Phobius"/>
    </source>
</evidence>
<comment type="caution">
    <text evidence="2">The sequence shown here is derived from an EMBL/GenBank/DDBJ whole genome shotgun (WGS) entry which is preliminary data.</text>
</comment>
<dbReference type="GeneID" id="33895705"/>
<accession>A0AAX2CCD3</accession>
<dbReference type="AlphaFoldDB" id="A0AAX2CCD3"/>